<dbReference type="Proteomes" id="UP000324222">
    <property type="component" value="Unassembled WGS sequence"/>
</dbReference>
<feature type="region of interest" description="Disordered" evidence="1">
    <location>
        <begin position="66"/>
        <end position="104"/>
    </location>
</feature>
<name>A0A5B7D9K5_PORTR</name>
<feature type="compositionally biased region" description="Basic residues" evidence="1">
    <location>
        <begin position="73"/>
        <end position="86"/>
    </location>
</feature>
<feature type="compositionally biased region" description="Low complexity" evidence="1">
    <location>
        <begin position="87"/>
        <end position="97"/>
    </location>
</feature>
<protein>
    <submittedName>
        <fullName evidence="2">Uncharacterized protein</fullName>
    </submittedName>
</protein>
<evidence type="ECO:0000313" key="2">
    <source>
        <dbReference type="EMBL" id="MPC18018.1"/>
    </source>
</evidence>
<organism evidence="2 3">
    <name type="scientific">Portunus trituberculatus</name>
    <name type="common">Swimming crab</name>
    <name type="synonym">Neptunus trituberculatus</name>
    <dbReference type="NCBI Taxonomy" id="210409"/>
    <lineage>
        <taxon>Eukaryota</taxon>
        <taxon>Metazoa</taxon>
        <taxon>Ecdysozoa</taxon>
        <taxon>Arthropoda</taxon>
        <taxon>Crustacea</taxon>
        <taxon>Multicrustacea</taxon>
        <taxon>Malacostraca</taxon>
        <taxon>Eumalacostraca</taxon>
        <taxon>Eucarida</taxon>
        <taxon>Decapoda</taxon>
        <taxon>Pleocyemata</taxon>
        <taxon>Brachyura</taxon>
        <taxon>Eubrachyura</taxon>
        <taxon>Portunoidea</taxon>
        <taxon>Portunidae</taxon>
        <taxon>Portuninae</taxon>
        <taxon>Portunus</taxon>
    </lineage>
</organism>
<dbReference type="AlphaFoldDB" id="A0A5B7D9K5"/>
<reference evidence="2 3" key="1">
    <citation type="submission" date="2019-05" db="EMBL/GenBank/DDBJ databases">
        <title>Another draft genome of Portunus trituberculatus and its Hox gene families provides insights of decapod evolution.</title>
        <authorList>
            <person name="Jeong J.-H."/>
            <person name="Song I."/>
            <person name="Kim S."/>
            <person name="Choi T."/>
            <person name="Kim D."/>
            <person name="Ryu S."/>
            <person name="Kim W."/>
        </authorList>
    </citation>
    <scope>NUCLEOTIDE SEQUENCE [LARGE SCALE GENOMIC DNA]</scope>
    <source>
        <tissue evidence="2">Muscle</tissue>
    </source>
</reference>
<proteinExistence type="predicted"/>
<evidence type="ECO:0000313" key="3">
    <source>
        <dbReference type="Proteomes" id="UP000324222"/>
    </source>
</evidence>
<sequence>MKTNAPNAGGGRSDNTAHTYKRITRTMLLDIYLVSCVASDTTPQLPVHQSHPLHSPTPLHLQRLLHPPMLPTHPKRTHGKQTRRLFRLASSSAARRAINNNERN</sequence>
<keyword evidence="3" id="KW-1185">Reference proteome</keyword>
<dbReference type="EMBL" id="VSRR010000639">
    <property type="protein sequence ID" value="MPC18018.1"/>
    <property type="molecule type" value="Genomic_DNA"/>
</dbReference>
<evidence type="ECO:0000256" key="1">
    <source>
        <dbReference type="SAM" id="MobiDB-lite"/>
    </source>
</evidence>
<accession>A0A5B7D9K5</accession>
<comment type="caution">
    <text evidence="2">The sequence shown here is derived from an EMBL/GenBank/DDBJ whole genome shotgun (WGS) entry which is preliminary data.</text>
</comment>
<gene>
    <name evidence="2" type="ORF">E2C01_010889</name>
</gene>